<feature type="transmembrane region" description="Helical" evidence="8">
    <location>
        <begin position="180"/>
        <end position="199"/>
    </location>
</feature>
<reference evidence="9 10" key="1">
    <citation type="submission" date="2024-04" db="EMBL/GenBank/DDBJ databases">
        <authorList>
            <consortium name="Genoscope - CEA"/>
            <person name="William W."/>
        </authorList>
    </citation>
    <scope>NUCLEOTIDE SEQUENCE [LARGE SCALE GENOMIC DNA]</scope>
</reference>
<dbReference type="Pfam" id="PF10225">
    <property type="entry name" value="NEMP"/>
    <property type="match status" value="1"/>
</dbReference>
<evidence type="ECO:0000256" key="8">
    <source>
        <dbReference type="SAM" id="Phobius"/>
    </source>
</evidence>
<evidence type="ECO:0008006" key="11">
    <source>
        <dbReference type="Google" id="ProtNLM"/>
    </source>
</evidence>
<evidence type="ECO:0000313" key="9">
    <source>
        <dbReference type="EMBL" id="CAL1533159.1"/>
    </source>
</evidence>
<evidence type="ECO:0000256" key="2">
    <source>
        <dbReference type="ARBA" id="ARBA00005748"/>
    </source>
</evidence>
<evidence type="ECO:0000256" key="6">
    <source>
        <dbReference type="ARBA" id="ARBA00023136"/>
    </source>
</evidence>
<feature type="transmembrane region" description="Helical" evidence="8">
    <location>
        <begin position="298"/>
        <end position="319"/>
    </location>
</feature>
<organism evidence="9 10">
    <name type="scientific">Lymnaea stagnalis</name>
    <name type="common">Great pond snail</name>
    <name type="synonym">Helix stagnalis</name>
    <dbReference type="NCBI Taxonomy" id="6523"/>
    <lineage>
        <taxon>Eukaryota</taxon>
        <taxon>Metazoa</taxon>
        <taxon>Spiralia</taxon>
        <taxon>Lophotrochozoa</taxon>
        <taxon>Mollusca</taxon>
        <taxon>Gastropoda</taxon>
        <taxon>Heterobranchia</taxon>
        <taxon>Euthyneura</taxon>
        <taxon>Panpulmonata</taxon>
        <taxon>Hygrophila</taxon>
        <taxon>Lymnaeoidea</taxon>
        <taxon>Lymnaeidae</taxon>
        <taxon>Lymnaea</taxon>
    </lineage>
</organism>
<dbReference type="InterPro" id="IPR019358">
    <property type="entry name" value="NEMP_fam"/>
</dbReference>
<comment type="similarity">
    <text evidence="2">Belongs to the NEMP family.</text>
</comment>
<accession>A0AAV2HHH2</accession>
<feature type="transmembrane region" description="Helical" evidence="8">
    <location>
        <begin position="243"/>
        <end position="263"/>
    </location>
</feature>
<comment type="caution">
    <text evidence="9">The sequence shown here is derived from an EMBL/GenBank/DDBJ whole genome shotgun (WGS) entry which is preliminary data.</text>
</comment>
<gene>
    <name evidence="9" type="ORF">GSLYS_00007177001</name>
</gene>
<dbReference type="PANTHER" id="PTHR13598">
    <property type="entry name" value="AT07567P-RELATED"/>
    <property type="match status" value="1"/>
</dbReference>
<keyword evidence="7" id="KW-0539">Nucleus</keyword>
<dbReference type="EMBL" id="CAXITT010000135">
    <property type="protein sequence ID" value="CAL1533159.1"/>
    <property type="molecule type" value="Genomic_DNA"/>
</dbReference>
<sequence>MESSMGLLKLSFSVIIILIIVFGIVVSEPPCSRPSCVEVPIDITVYQKEIKVNALENERKLCILCYPGQKKTWYRLWINPKITVNLTDPNQQLEIYHGPNVSAVVENSKATGFLSWPSFSLLKEEYVFNPFNFSCIGIASNKGYIIQFQLKNVEVNFLIYLLAGLLLFFFASTWSRNTLLHYSTGISFGVLGSILIVVFVISKFLPQKLKFLGYGIAIISTSTSLYLWKFFTVYLNDILINHWQILISYVIVAGLVSFAVVYRYGPVTNSRTLDLVKWCLQGLGLVLIYHGTQISEMSIAIIILVFSIYFLPKGFFVWLKRFRYRFFPPKTRLLTEEEYYLEGEIETKKALEELREYCRSPNCDAWKTVSRLNSPNRFASFIQRNAHLSDQELEDYNHSAALMPVDLRDDSSDSEVSISEGYR</sequence>
<keyword evidence="6 8" id="KW-0472">Membrane</keyword>
<feature type="transmembrane region" description="Helical" evidence="8">
    <location>
        <begin position="211"/>
        <end position="231"/>
    </location>
</feature>
<feature type="transmembrane region" description="Helical" evidence="8">
    <location>
        <begin position="6"/>
        <end position="26"/>
    </location>
</feature>
<keyword evidence="10" id="KW-1185">Reference proteome</keyword>
<keyword evidence="5 8" id="KW-1133">Transmembrane helix</keyword>
<evidence type="ECO:0000256" key="4">
    <source>
        <dbReference type="ARBA" id="ARBA00022729"/>
    </source>
</evidence>
<feature type="transmembrane region" description="Helical" evidence="8">
    <location>
        <begin position="157"/>
        <end position="174"/>
    </location>
</feature>
<dbReference type="PANTHER" id="PTHR13598:SF1">
    <property type="entry name" value="AT07567P-RELATED"/>
    <property type="match status" value="1"/>
</dbReference>
<keyword evidence="3 8" id="KW-0812">Transmembrane</keyword>
<protein>
    <recommendedName>
        <fullName evidence="11">Nuclear envelope integral membrane protein 1</fullName>
    </recommendedName>
</protein>
<evidence type="ECO:0000256" key="3">
    <source>
        <dbReference type="ARBA" id="ARBA00022692"/>
    </source>
</evidence>
<dbReference type="GO" id="GO:0005637">
    <property type="term" value="C:nuclear inner membrane"/>
    <property type="evidence" value="ECO:0007669"/>
    <property type="project" value="UniProtKB-SubCell"/>
</dbReference>
<proteinExistence type="inferred from homology"/>
<dbReference type="Proteomes" id="UP001497497">
    <property type="component" value="Unassembled WGS sequence"/>
</dbReference>
<evidence type="ECO:0000256" key="5">
    <source>
        <dbReference type="ARBA" id="ARBA00022989"/>
    </source>
</evidence>
<comment type="subcellular location">
    <subcellularLocation>
        <location evidence="1">Nucleus inner membrane</location>
        <topology evidence="1">Multi-pass membrane protein</topology>
        <orientation evidence="1">Nucleoplasmic side</orientation>
    </subcellularLocation>
</comment>
<keyword evidence="4" id="KW-0732">Signal</keyword>
<name>A0AAV2HHH2_LYMST</name>
<evidence type="ECO:0000256" key="1">
    <source>
        <dbReference type="ARBA" id="ARBA00004575"/>
    </source>
</evidence>
<evidence type="ECO:0000256" key="7">
    <source>
        <dbReference type="ARBA" id="ARBA00023242"/>
    </source>
</evidence>
<dbReference type="AlphaFoldDB" id="A0AAV2HHH2"/>
<evidence type="ECO:0000313" key="10">
    <source>
        <dbReference type="Proteomes" id="UP001497497"/>
    </source>
</evidence>